<dbReference type="RefSeq" id="WP_117003531.1">
    <property type="nucleotide sequence ID" value="NZ_BMJS01000030.1"/>
</dbReference>
<dbReference type="Pfam" id="PF13511">
    <property type="entry name" value="DUF4124"/>
    <property type="match status" value="1"/>
</dbReference>
<dbReference type="Proteomes" id="UP000636949">
    <property type="component" value="Unassembled WGS sequence"/>
</dbReference>
<proteinExistence type="predicted"/>
<evidence type="ECO:0000313" key="2">
    <source>
        <dbReference type="EMBL" id="GGG04179.1"/>
    </source>
</evidence>
<feature type="domain" description="DUF4124" evidence="1">
    <location>
        <begin position="25"/>
        <end position="65"/>
    </location>
</feature>
<sequence length="201" mass="22541">MQVYTKAKSFCQHFLLLILVFFIFTANAEIYQWQDENGNTVFSNTPPGESTDTTTVDTQTLNVIAQTHSKTDSEDADDNSTEALNTMTSTLKKKLSEHIDNQKSTLNIKITSPANNTHVHNFYPLIPIQTSPPLSAKAKVMVIANEHEANAVYQNDTWNIPRPLPGKNDISLYGKTEAGESFFSDSITMYIHNSRVKQNLK</sequence>
<organism evidence="2 3">
    <name type="scientific">Cysteiniphilum litorale</name>
    <dbReference type="NCBI Taxonomy" id="2056700"/>
    <lineage>
        <taxon>Bacteria</taxon>
        <taxon>Pseudomonadati</taxon>
        <taxon>Pseudomonadota</taxon>
        <taxon>Gammaproteobacteria</taxon>
        <taxon>Thiotrichales</taxon>
        <taxon>Fastidiosibacteraceae</taxon>
        <taxon>Cysteiniphilum</taxon>
    </lineage>
</organism>
<name>A0A8J2Z5Y2_9GAMM</name>
<evidence type="ECO:0000313" key="3">
    <source>
        <dbReference type="Proteomes" id="UP000636949"/>
    </source>
</evidence>
<comment type="caution">
    <text evidence="2">The sequence shown here is derived from an EMBL/GenBank/DDBJ whole genome shotgun (WGS) entry which is preliminary data.</text>
</comment>
<accession>A0A8J2Z5Y2</accession>
<protein>
    <recommendedName>
        <fullName evidence="1">DUF4124 domain-containing protein</fullName>
    </recommendedName>
</protein>
<evidence type="ECO:0000259" key="1">
    <source>
        <dbReference type="Pfam" id="PF13511"/>
    </source>
</evidence>
<dbReference type="InterPro" id="IPR025392">
    <property type="entry name" value="DUF4124"/>
</dbReference>
<dbReference type="EMBL" id="BMJS01000030">
    <property type="protein sequence ID" value="GGG04179.1"/>
    <property type="molecule type" value="Genomic_DNA"/>
</dbReference>
<gene>
    <name evidence="2" type="ORF">GCM10010995_22100</name>
</gene>
<reference evidence="2" key="2">
    <citation type="submission" date="2020-09" db="EMBL/GenBank/DDBJ databases">
        <authorList>
            <person name="Sun Q."/>
            <person name="Zhou Y."/>
        </authorList>
    </citation>
    <scope>NUCLEOTIDE SEQUENCE</scope>
    <source>
        <strain evidence="2">CGMCC 1.15758</strain>
    </source>
</reference>
<dbReference type="AlphaFoldDB" id="A0A8J2Z5Y2"/>
<keyword evidence="3" id="KW-1185">Reference proteome</keyword>
<reference evidence="2" key="1">
    <citation type="journal article" date="2014" name="Int. J. Syst. Evol. Microbiol.">
        <title>Complete genome sequence of Corynebacterium casei LMG S-19264T (=DSM 44701T), isolated from a smear-ripened cheese.</title>
        <authorList>
            <consortium name="US DOE Joint Genome Institute (JGI-PGF)"/>
            <person name="Walter F."/>
            <person name="Albersmeier A."/>
            <person name="Kalinowski J."/>
            <person name="Ruckert C."/>
        </authorList>
    </citation>
    <scope>NUCLEOTIDE SEQUENCE</scope>
    <source>
        <strain evidence="2">CGMCC 1.15758</strain>
    </source>
</reference>